<evidence type="ECO:0000313" key="4">
    <source>
        <dbReference type="Proteomes" id="UP000017148"/>
    </source>
</evidence>
<dbReference type="PATRIC" id="fig|1313304.3.peg.1047"/>
<accession>U7D7H2</accession>
<feature type="transmembrane region" description="Helical" evidence="1">
    <location>
        <begin position="392"/>
        <end position="415"/>
    </location>
</feature>
<dbReference type="EMBL" id="ASJR01000008">
    <property type="protein sequence ID" value="ERP31878.1"/>
    <property type="molecule type" value="Genomic_DNA"/>
</dbReference>
<gene>
    <name evidence="3" type="ORF">CALK_1093</name>
</gene>
<dbReference type="AlphaFoldDB" id="U7D7H2"/>
<proteinExistence type="predicted"/>
<keyword evidence="1" id="KW-0472">Membrane</keyword>
<feature type="transmembrane region" description="Helical" evidence="1">
    <location>
        <begin position="427"/>
        <end position="449"/>
    </location>
</feature>
<evidence type="ECO:0000256" key="1">
    <source>
        <dbReference type="SAM" id="Phobius"/>
    </source>
</evidence>
<feature type="domain" description="Nucleoside transporter/FeoB GTPase Gate" evidence="2">
    <location>
        <begin position="48"/>
        <end position="157"/>
    </location>
</feature>
<feature type="transmembrane region" description="Helical" evidence="1">
    <location>
        <begin position="139"/>
        <end position="163"/>
    </location>
</feature>
<organism evidence="3 4">
    <name type="scientific">Chitinivibrio alkaliphilus ACht1</name>
    <dbReference type="NCBI Taxonomy" id="1313304"/>
    <lineage>
        <taxon>Bacteria</taxon>
        <taxon>Pseudomonadati</taxon>
        <taxon>Fibrobacterota</taxon>
        <taxon>Chitinivibrionia</taxon>
        <taxon>Chitinivibrionales</taxon>
        <taxon>Chitinivibrionaceae</taxon>
        <taxon>Chitinivibrio</taxon>
    </lineage>
</organism>
<dbReference type="eggNOG" id="COG0700">
    <property type="taxonomic scope" value="Bacteria"/>
</dbReference>
<dbReference type="PANTHER" id="PTHR35793">
    <property type="entry name" value="INNER MEMBRANE PROTEIN YJIG"/>
    <property type="match status" value="1"/>
</dbReference>
<dbReference type="InterPro" id="IPR052549">
    <property type="entry name" value="SpmB"/>
</dbReference>
<keyword evidence="1" id="KW-1133">Transmembrane helix</keyword>
<evidence type="ECO:0000259" key="2">
    <source>
        <dbReference type="Pfam" id="PF07670"/>
    </source>
</evidence>
<feature type="transmembrane region" description="Helical" evidence="1">
    <location>
        <begin position="279"/>
        <end position="301"/>
    </location>
</feature>
<evidence type="ECO:0000313" key="3">
    <source>
        <dbReference type="EMBL" id="ERP31878.1"/>
    </source>
</evidence>
<keyword evidence="4" id="KW-1185">Reference proteome</keyword>
<dbReference type="Pfam" id="PF07670">
    <property type="entry name" value="Gate"/>
    <property type="match status" value="2"/>
</dbReference>
<sequence length="474" mass="50173">MNRKMSPINGIWLWMILLAILVGTLRGTLDEINQALFESAESAVTLAIALIGPMALWLGVMKVAEAGGLMQLISRALRPLMSRLFPEIPTDHPAMSAIIMNMSANMLGLGNAATPMGIKAMQEMDRLNPVKGEATNSMALFLAINTSSVTLLPLGVITVRAAAGSADPGAILLPSLFATTCSTVVAITACKLMEKKSPLSAVVDSSAASAKQDEPDRDDAPLQPPTGIAPRLVLAVLCLTPAVMFLLLLRDVASAVVVEQLFFSTLSAGQILSVGLREFFLSLSTILIPVILLFLIGFGYFRGVAVYETLTEGAKEGFSTAVRIIPFMVAIMVAIGMVRASGMLDLLSRGIAPLTGGGIPVEAMSLALLRPLSGSGSFALMAEVVTREPNSFLADLVSAMQGSTETTFYVLAVYFGSVGISRTRHALPAALCADITGAVAAFLAVRFFLFNFSRAFLLYLCYGLRKDCSPREGV</sequence>
<protein>
    <submittedName>
        <fullName evidence="3">Nucleoside recognition domain-containing protein</fullName>
    </submittedName>
</protein>
<feature type="transmembrane region" description="Helical" evidence="1">
    <location>
        <begin position="169"/>
        <end position="190"/>
    </location>
</feature>
<feature type="transmembrane region" description="Helical" evidence="1">
    <location>
        <begin position="42"/>
        <end position="60"/>
    </location>
</feature>
<dbReference type="GO" id="GO:0005886">
    <property type="term" value="C:plasma membrane"/>
    <property type="evidence" value="ECO:0007669"/>
    <property type="project" value="TreeGrafter"/>
</dbReference>
<dbReference type="eggNOG" id="COG2715">
    <property type="taxonomic scope" value="Bacteria"/>
</dbReference>
<name>U7D7H2_9BACT</name>
<dbReference type="RefSeq" id="WP_022636579.1">
    <property type="nucleotide sequence ID" value="NZ_ASJR01000008.1"/>
</dbReference>
<feature type="domain" description="Nucleoside transporter/FeoB GTPase Gate" evidence="2">
    <location>
        <begin position="322"/>
        <end position="420"/>
    </location>
</feature>
<dbReference type="STRING" id="1313304.CALK_1093"/>
<keyword evidence="1" id="KW-0812">Transmembrane</keyword>
<dbReference type="PANTHER" id="PTHR35793:SF2">
    <property type="entry name" value="INNER MEMBRANE PROTEIN YJIG"/>
    <property type="match status" value="1"/>
</dbReference>
<dbReference type="InterPro" id="IPR011642">
    <property type="entry name" value="Gate_dom"/>
</dbReference>
<feature type="transmembrane region" description="Helical" evidence="1">
    <location>
        <begin position="321"/>
        <end position="338"/>
    </location>
</feature>
<feature type="transmembrane region" description="Helical" evidence="1">
    <location>
        <begin position="232"/>
        <end position="249"/>
    </location>
</feature>
<comment type="caution">
    <text evidence="3">The sequence shown here is derived from an EMBL/GenBank/DDBJ whole genome shotgun (WGS) entry which is preliminary data.</text>
</comment>
<dbReference type="Proteomes" id="UP000017148">
    <property type="component" value="Unassembled WGS sequence"/>
</dbReference>
<dbReference type="OrthoDB" id="9805623at2"/>
<reference evidence="3 4" key="1">
    <citation type="journal article" date="2013" name="Environ. Microbiol.">
        <title>Genome analysis of Chitinivibrio alkaliphilus gen. nov., sp. nov., a novel extremely haloalkaliphilic anaerobic chitinolytic bacterium from the candidate phylum Termite Group 3.</title>
        <authorList>
            <person name="Sorokin D.Y."/>
            <person name="Gumerov V.M."/>
            <person name="Rakitin A.L."/>
            <person name="Beletsky A.V."/>
            <person name="Damste J.S."/>
            <person name="Muyzer G."/>
            <person name="Mardanov A.V."/>
            <person name="Ravin N.V."/>
        </authorList>
    </citation>
    <scope>NUCLEOTIDE SEQUENCE [LARGE SCALE GENOMIC DNA]</scope>
    <source>
        <strain evidence="3 4">ACht1</strain>
    </source>
</reference>